<evidence type="ECO:0000313" key="4">
    <source>
        <dbReference type="EMBL" id="MBK0368411.1"/>
    </source>
</evidence>
<reference evidence="4" key="1">
    <citation type="submission" date="2020-12" db="EMBL/GenBank/DDBJ databases">
        <title>Bacterial novel species Flavobacterium sp. SE-1-e isolated from soil.</title>
        <authorList>
            <person name="Jung H.-Y."/>
        </authorList>
    </citation>
    <scope>NUCLEOTIDE SEQUENCE</scope>
    <source>
        <strain evidence="4">SE-1-e</strain>
    </source>
</reference>
<dbReference type="SUPFAM" id="SSF46785">
    <property type="entry name" value="Winged helix' DNA-binding domain"/>
    <property type="match status" value="1"/>
</dbReference>
<dbReference type="InterPro" id="IPR052362">
    <property type="entry name" value="HTH-GbsR_regulator"/>
</dbReference>
<dbReference type="RefSeq" id="WP_200104342.1">
    <property type="nucleotide sequence ID" value="NZ_JAEHFV010000001.1"/>
</dbReference>
<gene>
    <name evidence="4" type="ORF">I5M07_01075</name>
</gene>
<evidence type="ECO:0000313" key="5">
    <source>
        <dbReference type="Proteomes" id="UP000609172"/>
    </source>
</evidence>
<dbReference type="InterPro" id="IPR036388">
    <property type="entry name" value="WH-like_DNA-bd_sf"/>
</dbReference>
<comment type="caution">
    <text evidence="4">The sequence shown here is derived from an EMBL/GenBank/DDBJ whole genome shotgun (WGS) entry which is preliminary data.</text>
</comment>
<organism evidence="4 5">
    <name type="scientific">Flavobacterium agrisoli</name>
    <dbReference type="NCBI Taxonomy" id="2793066"/>
    <lineage>
        <taxon>Bacteria</taxon>
        <taxon>Pseudomonadati</taxon>
        <taxon>Bacteroidota</taxon>
        <taxon>Flavobacteriia</taxon>
        <taxon>Flavobacteriales</taxon>
        <taxon>Flavobacteriaceae</taxon>
        <taxon>Flavobacterium</taxon>
    </lineage>
</organism>
<protein>
    <recommendedName>
        <fullName evidence="6">DNA-binding transcriptional regulator GbsR (MarR family)</fullName>
    </recommendedName>
</protein>
<evidence type="ECO:0000256" key="3">
    <source>
        <dbReference type="ARBA" id="ARBA00023163"/>
    </source>
</evidence>
<keyword evidence="2" id="KW-0238">DNA-binding</keyword>
<dbReference type="InterPro" id="IPR036390">
    <property type="entry name" value="WH_DNA-bd_sf"/>
</dbReference>
<dbReference type="PANTHER" id="PTHR38465">
    <property type="entry name" value="HTH-TYPE TRANSCRIPTIONAL REGULATOR MJ1563-RELATED"/>
    <property type="match status" value="1"/>
</dbReference>
<keyword evidence="3" id="KW-0804">Transcription</keyword>
<name>A0A934PHW8_9FLAO</name>
<evidence type="ECO:0000256" key="2">
    <source>
        <dbReference type="ARBA" id="ARBA00023125"/>
    </source>
</evidence>
<dbReference type="Proteomes" id="UP000609172">
    <property type="component" value="Unassembled WGS sequence"/>
</dbReference>
<accession>A0A934PHW8</accession>
<dbReference type="Gene3D" id="1.10.10.10">
    <property type="entry name" value="Winged helix-like DNA-binding domain superfamily/Winged helix DNA-binding domain"/>
    <property type="match status" value="1"/>
</dbReference>
<dbReference type="EMBL" id="JAEHFV010000001">
    <property type="protein sequence ID" value="MBK0368411.1"/>
    <property type="molecule type" value="Genomic_DNA"/>
</dbReference>
<dbReference type="AlphaFoldDB" id="A0A934PHW8"/>
<keyword evidence="1" id="KW-0805">Transcription regulation</keyword>
<evidence type="ECO:0000256" key="1">
    <source>
        <dbReference type="ARBA" id="ARBA00023015"/>
    </source>
</evidence>
<proteinExistence type="predicted"/>
<dbReference type="PANTHER" id="PTHR38465:SF1">
    <property type="entry name" value="HTH-TYPE TRANSCRIPTIONAL REGULATOR MJ1563-RELATED"/>
    <property type="match status" value="1"/>
</dbReference>
<evidence type="ECO:0008006" key="6">
    <source>
        <dbReference type="Google" id="ProtNLM"/>
    </source>
</evidence>
<sequence>MDNLQKEKQELIEMFGIHFESIYHVTPLAARIMGLLILDGCKEGLTFETIVERMGASKSSISTNLHLLLNSERIEYYTISGDRRKYFKASPFSNRLANYIKVIEHEKNLIDKLTLYREKTMSCTQETNNLAHAKAYKAYVQKVENILLESIEEFKEIEKN</sequence>
<dbReference type="GO" id="GO:0003677">
    <property type="term" value="F:DNA binding"/>
    <property type="evidence" value="ECO:0007669"/>
    <property type="project" value="UniProtKB-KW"/>
</dbReference>
<keyword evidence="5" id="KW-1185">Reference proteome</keyword>